<sequence>MAGAKRLRAPSGSGNLIVDGEEAFKAGKHLADGFVLVNSIDHGTDEGIRLLRPGLKSSVKLKCEDHAFPHCFSFQGLQGRATQKMIAGL</sequence>
<keyword evidence="2" id="KW-1185">Reference proteome</keyword>
<evidence type="ECO:0000313" key="2">
    <source>
        <dbReference type="Proteomes" id="UP000094828"/>
    </source>
</evidence>
<comment type="caution">
    <text evidence="1">The sequence shown here is derived from an EMBL/GenBank/DDBJ whole genome shotgun (WGS) entry which is preliminary data.</text>
</comment>
<protein>
    <submittedName>
        <fullName evidence="1">Uncharacterized protein</fullName>
    </submittedName>
</protein>
<organism evidence="1 2">
    <name type="scientific">Planctopirus hydrillae</name>
    <dbReference type="NCBI Taxonomy" id="1841610"/>
    <lineage>
        <taxon>Bacteria</taxon>
        <taxon>Pseudomonadati</taxon>
        <taxon>Planctomycetota</taxon>
        <taxon>Planctomycetia</taxon>
        <taxon>Planctomycetales</taxon>
        <taxon>Planctomycetaceae</taxon>
        <taxon>Planctopirus</taxon>
    </lineage>
</organism>
<gene>
    <name evidence="1" type="ORF">A6X21_22110</name>
</gene>
<dbReference type="EMBL" id="LYDR01000072">
    <property type="protein sequence ID" value="ODA31965.1"/>
    <property type="molecule type" value="Genomic_DNA"/>
</dbReference>
<evidence type="ECO:0000313" key="1">
    <source>
        <dbReference type="EMBL" id="ODA31965.1"/>
    </source>
</evidence>
<dbReference type="AlphaFoldDB" id="A0A1C3EFF0"/>
<name>A0A1C3EFF0_9PLAN</name>
<accession>A0A1C3EFF0</accession>
<dbReference type="Proteomes" id="UP000094828">
    <property type="component" value="Unassembled WGS sequence"/>
</dbReference>
<reference evidence="1 2" key="1">
    <citation type="submission" date="2016-05" db="EMBL/GenBank/DDBJ databases">
        <title>Genomic and physiological characterization of Planctopirus sp. isolated from fresh water lake.</title>
        <authorList>
            <person name="Subhash Y."/>
            <person name="Ramana C."/>
        </authorList>
    </citation>
    <scope>NUCLEOTIDE SEQUENCE [LARGE SCALE GENOMIC DNA]</scope>
    <source>
        <strain evidence="1 2">JC280</strain>
    </source>
</reference>
<proteinExistence type="predicted"/>